<name>A0A498IIW3_MALDO</name>
<dbReference type="AlphaFoldDB" id="A0A498IIW3"/>
<gene>
    <name evidence="1" type="ORF">DVH24_003648</name>
</gene>
<organism evidence="1 2">
    <name type="scientific">Malus domestica</name>
    <name type="common">Apple</name>
    <name type="synonym">Pyrus malus</name>
    <dbReference type="NCBI Taxonomy" id="3750"/>
    <lineage>
        <taxon>Eukaryota</taxon>
        <taxon>Viridiplantae</taxon>
        <taxon>Streptophyta</taxon>
        <taxon>Embryophyta</taxon>
        <taxon>Tracheophyta</taxon>
        <taxon>Spermatophyta</taxon>
        <taxon>Magnoliopsida</taxon>
        <taxon>eudicotyledons</taxon>
        <taxon>Gunneridae</taxon>
        <taxon>Pentapetalae</taxon>
        <taxon>rosids</taxon>
        <taxon>fabids</taxon>
        <taxon>Rosales</taxon>
        <taxon>Rosaceae</taxon>
        <taxon>Amygdaloideae</taxon>
        <taxon>Maleae</taxon>
        <taxon>Malus</taxon>
    </lineage>
</organism>
<evidence type="ECO:0000313" key="2">
    <source>
        <dbReference type="Proteomes" id="UP000290289"/>
    </source>
</evidence>
<protein>
    <submittedName>
        <fullName evidence="1">Uncharacterized protein</fullName>
    </submittedName>
</protein>
<proteinExistence type="predicted"/>
<evidence type="ECO:0000313" key="1">
    <source>
        <dbReference type="EMBL" id="RXH83150.1"/>
    </source>
</evidence>
<keyword evidence="2" id="KW-1185">Reference proteome</keyword>
<reference evidence="1 2" key="1">
    <citation type="submission" date="2018-10" db="EMBL/GenBank/DDBJ databases">
        <title>A high-quality apple genome assembly.</title>
        <authorList>
            <person name="Hu J."/>
        </authorList>
    </citation>
    <scope>NUCLEOTIDE SEQUENCE [LARGE SCALE GENOMIC DNA]</scope>
    <source>
        <strain evidence="2">cv. HFTH1</strain>
        <tissue evidence="1">Young leaf</tissue>
    </source>
</reference>
<accession>A0A498IIW3</accession>
<comment type="caution">
    <text evidence="1">The sequence shown here is derived from an EMBL/GenBank/DDBJ whole genome shotgun (WGS) entry which is preliminary data.</text>
</comment>
<sequence length="162" mass="18007">MSVFVAAVFDIFNFEKTEHGVGTLTELSGLIGTSWGGLDHPEEIHGTNCRGTEHLDLIGTSHDGLNHPEEIHGIDGSGTDELAGHRSHCMTAVCDRDDGFFAAIGEKDGKCLRWWRRRRSKPNDRRTVDMVVEVSGMQLSWGVEMLRENHLLSGERGSFRGF</sequence>
<dbReference type="EMBL" id="RDQH01000337">
    <property type="protein sequence ID" value="RXH83150.1"/>
    <property type="molecule type" value="Genomic_DNA"/>
</dbReference>
<dbReference type="Proteomes" id="UP000290289">
    <property type="component" value="Chromosome 11"/>
</dbReference>